<evidence type="ECO:0000313" key="2">
    <source>
        <dbReference type="EMBL" id="XCM77482.1"/>
    </source>
</evidence>
<protein>
    <submittedName>
        <fullName evidence="2">Class III lanthionine synthetase LanKC</fullName>
    </submittedName>
</protein>
<dbReference type="KEGG" id="kcm:ABWK59_00185"/>
<organism evidence="2">
    <name type="scientific">Kitasatospora camelliae</name>
    <dbReference type="NCBI Taxonomy" id="3156397"/>
    <lineage>
        <taxon>Bacteria</taxon>
        <taxon>Bacillati</taxon>
        <taxon>Actinomycetota</taxon>
        <taxon>Actinomycetes</taxon>
        <taxon>Kitasatosporales</taxon>
        <taxon>Streptomycetaceae</taxon>
        <taxon>Kitasatospora</taxon>
    </lineage>
</organism>
<sequence>MLDFWLTMADREFYVPLERAVEVGERYAPSEVPAEWTGKADGVWMHWQPADPVIAEQGWKVHVSTTRERLAHTLDTVAAVCFEERLPFKHLAAQLFFEAFHHKHASRAQAGKFVAVYPPDVETARRLMDRLSVELKGEVGPYVLTDRRYGEQGVVHYRYGAYLTRSKIQLDGTTMQLVRDGSGEEVADVRSAQFVLPPGIEDPFSPPAEPHTGPILLNGRYRVTAVIRHSNGGGTYRATDTATGRTVFVKEARAHNGLIGDGTDSADRLRHEHAVLERVHAEAPGLCPEPIDYFTEWEHDFLVTEFVEGTGFLQWVAAHTVMGRIGIDPARHTEYLGKVERVLGALRADVDRLHALGLRFGDLSHGNVVVGDDLTVRLIDFETATPLADKPSPLGTPGYKPPRALAEAGVEDDEYGFSGLALCALFPLSQPLERDPRGRAELYRRDLEQAVPVPEELWRTATRYHGTAVADTPATAHDLPTPADLDERPEEALTALRTGIAAGLLAMARPDGRDWVFPPSPRGYAVNTHCLEHGTAGVLLALHRSGTEIPDELVERLRRDALDHAPKLAPGLQNGTAGLAWVLAELGLPTEAEELLDASLRHPLSLASAHLAHGASGIGLAHLALHARLGGDHRLTVATKLGDTFTGEHRDHVLADAGTPGLATGLAGTALFLHTLGRYTGEDRYLRGAVGLMHAELDRAVDGGADGLLFRDETQTRILPYLSIGSAGVATALTRIAATTGDERCTEALPQVLPMCRLTCAAEPGLYTGVAGWAYTLADHADHAGGPEDRRTALHIATGLAKYAIRHADGLRVLGGGEERFHADLGSGSAGVLLALARVLDGPGAQALPEPHTP</sequence>
<dbReference type="InterPro" id="IPR011009">
    <property type="entry name" value="Kinase-like_dom_sf"/>
</dbReference>
<reference evidence="2" key="1">
    <citation type="submission" date="2024-06" db="EMBL/GenBank/DDBJ databases">
        <title>The genome sequences of Kitasatospora sp. strain HUAS MG31.</title>
        <authorList>
            <person name="Mo P."/>
        </authorList>
    </citation>
    <scope>NUCLEOTIDE SEQUENCE</scope>
    <source>
        <strain evidence="2">HUAS MG31</strain>
    </source>
</reference>
<dbReference type="SUPFAM" id="SSF56112">
    <property type="entry name" value="Protein kinase-like (PK-like)"/>
    <property type="match status" value="1"/>
</dbReference>
<dbReference type="GO" id="GO:0031179">
    <property type="term" value="P:peptide modification"/>
    <property type="evidence" value="ECO:0007669"/>
    <property type="project" value="InterPro"/>
</dbReference>
<gene>
    <name evidence="2" type="primary">lanKC</name>
    <name evidence="2" type="ORF">ABWK59_00185</name>
</gene>
<dbReference type="Gene3D" id="1.10.510.10">
    <property type="entry name" value="Transferase(Phosphotransferase) domain 1"/>
    <property type="match status" value="1"/>
</dbReference>
<feature type="domain" description="Protein kinase" evidence="1">
    <location>
        <begin position="221"/>
        <end position="582"/>
    </location>
</feature>
<dbReference type="GO" id="GO:0004672">
    <property type="term" value="F:protein kinase activity"/>
    <property type="evidence" value="ECO:0007669"/>
    <property type="project" value="InterPro"/>
</dbReference>
<dbReference type="InterPro" id="IPR000719">
    <property type="entry name" value="Prot_kinase_dom"/>
</dbReference>
<dbReference type="NCBIfam" id="NF038151">
    <property type="entry name" value="lanthi_synth_III"/>
    <property type="match status" value="1"/>
</dbReference>
<evidence type="ECO:0000259" key="1">
    <source>
        <dbReference type="PROSITE" id="PS50011"/>
    </source>
</evidence>
<dbReference type="SUPFAM" id="SSF158745">
    <property type="entry name" value="LanC-like"/>
    <property type="match status" value="1"/>
</dbReference>
<dbReference type="GO" id="GO:0005524">
    <property type="term" value="F:ATP binding"/>
    <property type="evidence" value="ECO:0007669"/>
    <property type="project" value="InterPro"/>
</dbReference>
<dbReference type="AlphaFoldDB" id="A0AAU8JNT5"/>
<dbReference type="Gene3D" id="1.50.10.20">
    <property type="match status" value="2"/>
</dbReference>
<name>A0AAU8JNT5_9ACTN</name>
<dbReference type="InterPro" id="IPR007822">
    <property type="entry name" value="LANC-like"/>
</dbReference>
<accession>A0AAU8JNT5</accession>
<dbReference type="InterPro" id="IPR057929">
    <property type="entry name" value="RamC_N"/>
</dbReference>
<dbReference type="InterPro" id="IPR053524">
    <property type="entry name" value="Aerial_hyphae_peptide-synth"/>
</dbReference>
<proteinExistence type="predicted"/>
<dbReference type="EMBL" id="CP159872">
    <property type="protein sequence ID" value="XCM77482.1"/>
    <property type="molecule type" value="Genomic_DNA"/>
</dbReference>
<dbReference type="Gene3D" id="3.30.200.20">
    <property type="entry name" value="Phosphorylase Kinase, domain 1"/>
    <property type="match status" value="1"/>
</dbReference>
<dbReference type="RefSeq" id="WP_354637099.1">
    <property type="nucleotide sequence ID" value="NZ_CP159872.1"/>
</dbReference>
<dbReference type="SMART" id="SM01260">
    <property type="entry name" value="LANC_like"/>
    <property type="match status" value="1"/>
</dbReference>
<dbReference type="PROSITE" id="PS50011">
    <property type="entry name" value="PROTEIN_KINASE_DOM"/>
    <property type="match status" value="1"/>
</dbReference>
<dbReference type="SMART" id="SM00220">
    <property type="entry name" value="S_TKc"/>
    <property type="match status" value="1"/>
</dbReference>
<dbReference type="CDD" id="cd04791">
    <property type="entry name" value="LanC_SerThrkinase"/>
    <property type="match status" value="1"/>
</dbReference>
<dbReference type="Pfam" id="PF25816">
    <property type="entry name" value="RamC_N"/>
    <property type="match status" value="1"/>
</dbReference>
<dbReference type="InterPro" id="IPR058053">
    <property type="entry name" value="RamC_C"/>
</dbReference>